<dbReference type="Gene3D" id="1.10.30.50">
    <property type="match status" value="1"/>
</dbReference>
<sequence>MFKVIRSAKPKEWTNSDYTDPAVVKQLKLDFLSKCYLCEQTDFGNVNVEHFVPHLNKSEELRIDWNNLYYSCSHCNGIKGSRHKELLDCCNENHNVDVAIALQAPSVPNGKIVLTNTLNNDSDLYELTNKTIALLEQCYNNANSGNQQVSHEYLKEKILEEHAYLQSLRFQLKNGWNRLRQQQKADLIENITNMLQQNYPFSAFWKTYVRNDPFLSEILK</sequence>
<feature type="domain" description="HNH" evidence="1">
    <location>
        <begin position="35"/>
        <end position="82"/>
    </location>
</feature>
<dbReference type="InterPro" id="IPR002711">
    <property type="entry name" value="HNH"/>
</dbReference>
<evidence type="ECO:0000313" key="2">
    <source>
        <dbReference type="EMBL" id="RBA49285.1"/>
    </source>
</evidence>
<dbReference type="Pfam" id="PF01844">
    <property type="entry name" value="HNH"/>
    <property type="match status" value="1"/>
</dbReference>
<gene>
    <name evidence="2" type="ORF">DC346_03250</name>
</gene>
<comment type="caution">
    <text evidence="2">The sequence shown here is derived from an EMBL/GenBank/DDBJ whole genome shotgun (WGS) entry which is preliminary data.</text>
</comment>
<dbReference type="Proteomes" id="UP000253688">
    <property type="component" value="Unassembled WGS sequence"/>
</dbReference>
<name>A0A365PLD4_ACIJU</name>
<evidence type="ECO:0000313" key="3">
    <source>
        <dbReference type="Proteomes" id="UP000253688"/>
    </source>
</evidence>
<accession>A0A365PLD4</accession>
<protein>
    <recommendedName>
        <fullName evidence="1">HNH domain-containing protein</fullName>
    </recommendedName>
</protein>
<evidence type="ECO:0000259" key="1">
    <source>
        <dbReference type="Pfam" id="PF01844"/>
    </source>
</evidence>
<dbReference type="RefSeq" id="WP_023271563.1">
    <property type="nucleotide sequence ID" value="NZ_CP131470.1"/>
</dbReference>
<dbReference type="GO" id="GO:0004519">
    <property type="term" value="F:endonuclease activity"/>
    <property type="evidence" value="ECO:0007669"/>
    <property type="project" value="InterPro"/>
</dbReference>
<organism evidence="2 3">
    <name type="scientific">Acinetobacter junii</name>
    <dbReference type="NCBI Taxonomy" id="40215"/>
    <lineage>
        <taxon>Bacteria</taxon>
        <taxon>Pseudomonadati</taxon>
        <taxon>Pseudomonadota</taxon>
        <taxon>Gammaproteobacteria</taxon>
        <taxon>Moraxellales</taxon>
        <taxon>Moraxellaceae</taxon>
        <taxon>Acinetobacter</taxon>
    </lineage>
</organism>
<dbReference type="GO" id="GO:0008270">
    <property type="term" value="F:zinc ion binding"/>
    <property type="evidence" value="ECO:0007669"/>
    <property type="project" value="InterPro"/>
</dbReference>
<dbReference type="GO" id="GO:0003676">
    <property type="term" value="F:nucleic acid binding"/>
    <property type="evidence" value="ECO:0007669"/>
    <property type="project" value="InterPro"/>
</dbReference>
<dbReference type="EMBL" id="QEWH01000019">
    <property type="protein sequence ID" value="RBA49285.1"/>
    <property type="molecule type" value="Genomic_DNA"/>
</dbReference>
<reference evidence="2 3" key="1">
    <citation type="submission" date="2018-04" db="EMBL/GenBank/DDBJ databases">
        <title>Acinetobacter junii Genome sequencing and assembly.</title>
        <authorList>
            <person name="Su J."/>
            <person name="Rensing C."/>
            <person name="Mazhar H.S."/>
        </authorList>
    </citation>
    <scope>NUCLEOTIDE SEQUENCE [LARGE SCALE GENOMIC DNA]</scope>
    <source>
        <strain evidence="2 3">SC22</strain>
    </source>
</reference>
<proteinExistence type="predicted"/>
<dbReference type="AlphaFoldDB" id="A0A365PLD4"/>